<keyword evidence="3" id="KW-0508">mRNA splicing</keyword>
<evidence type="ECO:0000313" key="8">
    <source>
        <dbReference type="Proteomes" id="UP000789595"/>
    </source>
</evidence>
<reference evidence="7" key="1">
    <citation type="submission" date="2021-11" db="EMBL/GenBank/DDBJ databases">
        <authorList>
            <consortium name="Genoscope - CEA"/>
            <person name="William W."/>
        </authorList>
    </citation>
    <scope>NUCLEOTIDE SEQUENCE</scope>
</reference>
<dbReference type="GO" id="GO:0003723">
    <property type="term" value="F:RNA binding"/>
    <property type="evidence" value="ECO:0007669"/>
    <property type="project" value="UniProtKB-UniRule"/>
</dbReference>
<feature type="compositionally biased region" description="Basic residues" evidence="5">
    <location>
        <begin position="129"/>
        <end position="142"/>
    </location>
</feature>
<keyword evidence="2 4" id="KW-0694">RNA-binding</keyword>
<keyword evidence="1" id="KW-0507">mRNA processing</keyword>
<evidence type="ECO:0000256" key="3">
    <source>
        <dbReference type="ARBA" id="ARBA00023187"/>
    </source>
</evidence>
<comment type="caution">
    <text evidence="7">The sequence shown here is derived from an EMBL/GenBank/DDBJ whole genome shotgun (WGS) entry which is preliminary data.</text>
</comment>
<organism evidence="7 8">
    <name type="scientific">Pelagomonas calceolata</name>
    <dbReference type="NCBI Taxonomy" id="35677"/>
    <lineage>
        <taxon>Eukaryota</taxon>
        <taxon>Sar</taxon>
        <taxon>Stramenopiles</taxon>
        <taxon>Ochrophyta</taxon>
        <taxon>Pelagophyceae</taxon>
        <taxon>Pelagomonadales</taxon>
        <taxon>Pelagomonadaceae</taxon>
        <taxon>Pelagomonas</taxon>
    </lineage>
</organism>
<dbReference type="Proteomes" id="UP000789595">
    <property type="component" value="Unassembled WGS sequence"/>
</dbReference>
<dbReference type="PANTHER" id="PTHR23139">
    <property type="entry name" value="RNA-BINDING PROTEIN"/>
    <property type="match status" value="1"/>
</dbReference>
<evidence type="ECO:0000256" key="2">
    <source>
        <dbReference type="ARBA" id="ARBA00022884"/>
    </source>
</evidence>
<evidence type="ECO:0000313" key="7">
    <source>
        <dbReference type="EMBL" id="CAH0367218.1"/>
    </source>
</evidence>
<dbReference type="SUPFAM" id="SSF54928">
    <property type="entry name" value="RNA-binding domain, RBD"/>
    <property type="match status" value="1"/>
</dbReference>
<dbReference type="EMBL" id="CAKKNE010000002">
    <property type="protein sequence ID" value="CAH0367218.1"/>
    <property type="molecule type" value="Genomic_DNA"/>
</dbReference>
<feature type="compositionally biased region" description="Basic and acidic residues" evidence="5">
    <location>
        <begin position="216"/>
        <end position="239"/>
    </location>
</feature>
<accession>A0A8J2SCQ1</accession>
<dbReference type="GO" id="GO:0008380">
    <property type="term" value="P:RNA splicing"/>
    <property type="evidence" value="ECO:0007669"/>
    <property type="project" value="UniProtKB-KW"/>
</dbReference>
<sequence>MEREHGEEPSSRAPREDDRRRDDDRSYDRPSSRDGRRPRDDYDRPRSRDGFERPRSRDDRYYERDEYDRGRRSRDDDRYYERRRRDDDRYYDRDRGYDRRRREDDRYYDRDRGHDRDRGYDRRGDDRRYRSRSRGDRHRRRREREDPAWTARDDRIVPREREPEPRTERPRSRSRRDDRPPPREPEPREPEPAPPKEDERRSRSLSWSPPPAVRRQMAELKARKAREAEAARAGKDPAEKTGKFWDGFRWVEHTPASQLPSNPATRKERRLYVGNLPQTFDGEQLRIFLNEALRACGAIPAGVDEVVVSSWVSPDKKFAFVELSTVEASTTALGLSGITCMGCQLKICHPNNYVVGALPGMGTALATTDQNGAAYAPGFGPDADPQQQEFMQAALAAMASGAPT</sequence>
<keyword evidence="8" id="KW-1185">Reference proteome</keyword>
<dbReference type="InterPro" id="IPR000504">
    <property type="entry name" value="RRM_dom"/>
</dbReference>
<feature type="domain" description="RRM" evidence="6">
    <location>
        <begin position="269"/>
        <end position="352"/>
    </location>
</feature>
<feature type="region of interest" description="Disordered" evidence="5">
    <location>
        <begin position="1"/>
        <end position="239"/>
    </location>
</feature>
<evidence type="ECO:0000256" key="4">
    <source>
        <dbReference type="PROSITE-ProRule" id="PRU00176"/>
    </source>
</evidence>
<dbReference type="OrthoDB" id="272703at2759"/>
<dbReference type="PROSITE" id="PS50102">
    <property type="entry name" value="RRM"/>
    <property type="match status" value="1"/>
</dbReference>
<feature type="compositionally biased region" description="Basic and acidic residues" evidence="5">
    <location>
        <begin position="143"/>
        <end position="202"/>
    </location>
</feature>
<dbReference type="InterPro" id="IPR035979">
    <property type="entry name" value="RBD_domain_sf"/>
</dbReference>
<feature type="compositionally biased region" description="Basic and acidic residues" evidence="5">
    <location>
        <begin position="1"/>
        <end position="128"/>
    </location>
</feature>
<evidence type="ECO:0000256" key="5">
    <source>
        <dbReference type="SAM" id="MobiDB-lite"/>
    </source>
</evidence>
<gene>
    <name evidence="7" type="ORF">PECAL_2P02320</name>
</gene>
<dbReference type="SMART" id="SM00360">
    <property type="entry name" value="RRM"/>
    <property type="match status" value="1"/>
</dbReference>
<proteinExistence type="predicted"/>
<name>A0A8J2SCQ1_9STRA</name>
<dbReference type="AlphaFoldDB" id="A0A8J2SCQ1"/>
<dbReference type="GO" id="GO:0006397">
    <property type="term" value="P:mRNA processing"/>
    <property type="evidence" value="ECO:0007669"/>
    <property type="project" value="UniProtKB-KW"/>
</dbReference>
<dbReference type="Gene3D" id="3.30.70.330">
    <property type="match status" value="1"/>
</dbReference>
<dbReference type="InterPro" id="IPR012677">
    <property type="entry name" value="Nucleotide-bd_a/b_plait_sf"/>
</dbReference>
<protein>
    <recommendedName>
        <fullName evidence="6">RRM domain-containing protein</fullName>
    </recommendedName>
</protein>
<evidence type="ECO:0000259" key="6">
    <source>
        <dbReference type="PROSITE" id="PS50102"/>
    </source>
</evidence>
<evidence type="ECO:0000256" key="1">
    <source>
        <dbReference type="ARBA" id="ARBA00022664"/>
    </source>
</evidence>